<sequence length="215" mass="23660">MNRQQRDDALSAEYAIGTLRGPARLRFQTRLLTEPELAEQVAKWQTLLAGLDSQLIPEIPPDRVWKKIVLNLPAKPAARPARRAALGWMVAAAIAVLALFSWRMFYVPEFTPLTVMSDVQQHSQWVVSADHDLTQLRVTPLPPVTADSHTSLQLWLIPPGSRPISLGLLNAEQATQLALKRQDSLKNAVVAISREPRGGSPTGQPTGPVLYSGKI</sequence>
<dbReference type="Proteomes" id="UP000072520">
    <property type="component" value="Unassembled WGS sequence"/>
</dbReference>
<feature type="domain" description="Anti-sigma K factor RskA C-terminal" evidence="3">
    <location>
        <begin position="92"/>
        <end position="209"/>
    </location>
</feature>
<evidence type="ECO:0000259" key="3">
    <source>
        <dbReference type="Pfam" id="PF10099"/>
    </source>
</evidence>
<evidence type="ECO:0000313" key="4">
    <source>
        <dbReference type="EMBL" id="KTT01252.1"/>
    </source>
</evidence>
<feature type="transmembrane region" description="Helical" evidence="2">
    <location>
        <begin position="85"/>
        <end position="106"/>
    </location>
</feature>
<dbReference type="Pfam" id="PF10099">
    <property type="entry name" value="RskA_C"/>
    <property type="match status" value="1"/>
</dbReference>
<dbReference type="InterPro" id="IPR051474">
    <property type="entry name" value="Anti-sigma-K/W_factor"/>
</dbReference>
<dbReference type="GO" id="GO:0006417">
    <property type="term" value="P:regulation of translation"/>
    <property type="evidence" value="ECO:0007669"/>
    <property type="project" value="TreeGrafter"/>
</dbReference>
<gene>
    <name evidence="4" type="ORF">RSA13_02165</name>
</gene>
<dbReference type="RefSeq" id="WP_058708129.1">
    <property type="nucleotide sequence ID" value="NZ_LDSI01000002.1"/>
</dbReference>
<proteinExistence type="predicted"/>
<organism evidence="4 5">
    <name type="scientific">Pantoea stewartii</name>
    <dbReference type="NCBI Taxonomy" id="66269"/>
    <lineage>
        <taxon>Bacteria</taxon>
        <taxon>Pseudomonadati</taxon>
        <taxon>Pseudomonadota</taxon>
        <taxon>Gammaproteobacteria</taxon>
        <taxon>Enterobacterales</taxon>
        <taxon>Erwiniaceae</taxon>
        <taxon>Pantoea</taxon>
    </lineage>
</organism>
<keyword evidence="2" id="KW-0812">Transmembrane</keyword>
<evidence type="ECO:0000256" key="2">
    <source>
        <dbReference type="SAM" id="Phobius"/>
    </source>
</evidence>
<dbReference type="GO" id="GO:0005886">
    <property type="term" value="C:plasma membrane"/>
    <property type="evidence" value="ECO:0007669"/>
    <property type="project" value="InterPro"/>
</dbReference>
<keyword evidence="2" id="KW-1133">Transmembrane helix</keyword>
<comment type="caution">
    <text evidence="4">The sequence shown here is derived from an EMBL/GenBank/DDBJ whole genome shotgun (WGS) entry which is preliminary data.</text>
</comment>
<keyword evidence="2" id="KW-0472">Membrane</keyword>
<dbReference type="EMBL" id="LDSI01000002">
    <property type="protein sequence ID" value="KTT01252.1"/>
    <property type="molecule type" value="Genomic_DNA"/>
</dbReference>
<dbReference type="GO" id="GO:0016989">
    <property type="term" value="F:sigma factor antagonist activity"/>
    <property type="evidence" value="ECO:0007669"/>
    <property type="project" value="TreeGrafter"/>
</dbReference>
<reference evidence="4 5" key="1">
    <citation type="journal article" date="2016" name="Front. Microbiol.">
        <title>Genomic Resource of Rice Seed Associated Bacteria.</title>
        <authorList>
            <person name="Midha S."/>
            <person name="Bansal K."/>
            <person name="Sharma S."/>
            <person name="Kumar N."/>
            <person name="Patil P.P."/>
            <person name="Chaudhry V."/>
            <person name="Patil P.B."/>
        </authorList>
    </citation>
    <scope>NUCLEOTIDE SEQUENCE [LARGE SCALE GENOMIC DNA]</scope>
    <source>
        <strain evidence="4 5">RSA13</strain>
    </source>
</reference>
<feature type="region of interest" description="Disordered" evidence="1">
    <location>
        <begin position="194"/>
        <end position="215"/>
    </location>
</feature>
<accession>A0AB34VLJ4</accession>
<evidence type="ECO:0000256" key="1">
    <source>
        <dbReference type="SAM" id="MobiDB-lite"/>
    </source>
</evidence>
<name>A0AB34VLJ4_9GAMM</name>
<dbReference type="PANTHER" id="PTHR37461:SF1">
    <property type="entry name" value="ANTI-SIGMA-K FACTOR RSKA"/>
    <property type="match status" value="1"/>
</dbReference>
<dbReference type="AlphaFoldDB" id="A0AB34VLJ4"/>
<dbReference type="PANTHER" id="PTHR37461">
    <property type="entry name" value="ANTI-SIGMA-K FACTOR RSKA"/>
    <property type="match status" value="1"/>
</dbReference>
<dbReference type="InterPro" id="IPR018764">
    <property type="entry name" value="RskA_C"/>
</dbReference>
<protein>
    <recommendedName>
        <fullName evidence="3">Anti-sigma K factor RskA C-terminal domain-containing protein</fullName>
    </recommendedName>
</protein>
<evidence type="ECO:0000313" key="5">
    <source>
        <dbReference type="Proteomes" id="UP000072520"/>
    </source>
</evidence>